<keyword evidence="2" id="KW-0805">Transcription regulation</keyword>
<evidence type="ECO:0000256" key="7">
    <source>
        <dbReference type="SAM" id="MobiDB-lite"/>
    </source>
</evidence>
<keyword evidence="4" id="KW-0804">Transcription</keyword>
<organism evidence="10 11">
    <name type="scientific">Lithospermum erythrorhizon</name>
    <name type="common">Purple gromwell</name>
    <name type="synonym">Lithospermum officinale var. erythrorhizon</name>
    <dbReference type="NCBI Taxonomy" id="34254"/>
    <lineage>
        <taxon>Eukaryota</taxon>
        <taxon>Viridiplantae</taxon>
        <taxon>Streptophyta</taxon>
        <taxon>Embryophyta</taxon>
        <taxon>Tracheophyta</taxon>
        <taxon>Spermatophyta</taxon>
        <taxon>Magnoliopsida</taxon>
        <taxon>eudicotyledons</taxon>
        <taxon>Gunneridae</taxon>
        <taxon>Pentapetalae</taxon>
        <taxon>asterids</taxon>
        <taxon>lamiids</taxon>
        <taxon>Boraginales</taxon>
        <taxon>Boraginaceae</taxon>
        <taxon>Boraginoideae</taxon>
        <taxon>Lithospermeae</taxon>
        <taxon>Lithospermum</taxon>
    </lineage>
</organism>
<evidence type="ECO:0000259" key="9">
    <source>
        <dbReference type="PROSITE" id="PS51297"/>
    </source>
</evidence>
<dbReference type="GO" id="GO:0046983">
    <property type="term" value="F:protein dimerization activity"/>
    <property type="evidence" value="ECO:0007669"/>
    <property type="project" value="InterPro"/>
</dbReference>
<dbReference type="PROSITE" id="PS00350">
    <property type="entry name" value="MADS_BOX_1"/>
    <property type="match status" value="1"/>
</dbReference>
<feature type="domain" description="K-box" evidence="9">
    <location>
        <begin position="101"/>
        <end position="184"/>
    </location>
</feature>
<feature type="coiled-coil region" evidence="6">
    <location>
        <begin position="101"/>
        <end position="177"/>
    </location>
</feature>
<dbReference type="GO" id="GO:0045944">
    <property type="term" value="P:positive regulation of transcription by RNA polymerase II"/>
    <property type="evidence" value="ECO:0007669"/>
    <property type="project" value="InterPro"/>
</dbReference>
<evidence type="ECO:0000313" key="11">
    <source>
        <dbReference type="Proteomes" id="UP001454036"/>
    </source>
</evidence>
<dbReference type="Proteomes" id="UP001454036">
    <property type="component" value="Unassembled WGS sequence"/>
</dbReference>
<dbReference type="SUPFAM" id="SSF55455">
    <property type="entry name" value="SRF-like"/>
    <property type="match status" value="1"/>
</dbReference>
<dbReference type="PROSITE" id="PS50066">
    <property type="entry name" value="MADS_BOX_2"/>
    <property type="match status" value="1"/>
</dbReference>
<evidence type="ECO:0000256" key="2">
    <source>
        <dbReference type="ARBA" id="ARBA00023015"/>
    </source>
</evidence>
<dbReference type="AlphaFoldDB" id="A0AAV3NTH3"/>
<dbReference type="GO" id="GO:0005634">
    <property type="term" value="C:nucleus"/>
    <property type="evidence" value="ECO:0007669"/>
    <property type="project" value="UniProtKB-SubCell"/>
</dbReference>
<dbReference type="PROSITE" id="PS51297">
    <property type="entry name" value="K_BOX"/>
    <property type="match status" value="1"/>
</dbReference>
<dbReference type="GO" id="GO:0000977">
    <property type="term" value="F:RNA polymerase II transcription regulatory region sequence-specific DNA binding"/>
    <property type="evidence" value="ECO:0007669"/>
    <property type="project" value="InterPro"/>
</dbReference>
<keyword evidence="3" id="KW-0238">DNA-binding</keyword>
<name>A0AAV3NTH3_LITER</name>
<comment type="caution">
    <text evidence="10">The sequence shown here is derived from an EMBL/GenBank/DDBJ whole genome shotgun (WGS) entry which is preliminary data.</text>
</comment>
<keyword evidence="5" id="KW-0539">Nucleus</keyword>
<protein>
    <submittedName>
        <fullName evidence="10">MADS box transcription factor</fullName>
    </submittedName>
</protein>
<keyword evidence="6" id="KW-0175">Coiled coil</keyword>
<feature type="domain" description="MADS-box" evidence="8">
    <location>
        <begin position="1"/>
        <end position="61"/>
    </location>
</feature>
<dbReference type="InterPro" id="IPR002100">
    <property type="entry name" value="TF_MADSbox"/>
</dbReference>
<dbReference type="InterPro" id="IPR033896">
    <property type="entry name" value="MEF2-like_N"/>
</dbReference>
<dbReference type="InterPro" id="IPR002487">
    <property type="entry name" value="TF_Kbox"/>
</dbReference>
<feature type="region of interest" description="Disordered" evidence="7">
    <location>
        <begin position="230"/>
        <end position="250"/>
    </location>
</feature>
<dbReference type="Gene3D" id="3.40.1810.10">
    <property type="entry name" value="Transcription factor, MADS-box"/>
    <property type="match status" value="1"/>
</dbReference>
<evidence type="ECO:0000256" key="1">
    <source>
        <dbReference type="ARBA" id="ARBA00004123"/>
    </source>
</evidence>
<dbReference type="InterPro" id="IPR036879">
    <property type="entry name" value="TF_MADSbox_sf"/>
</dbReference>
<evidence type="ECO:0000313" key="10">
    <source>
        <dbReference type="EMBL" id="GAA0142228.1"/>
    </source>
</evidence>
<evidence type="ECO:0000256" key="6">
    <source>
        <dbReference type="SAM" id="Coils"/>
    </source>
</evidence>
<dbReference type="InterPro" id="IPR050142">
    <property type="entry name" value="MADS-box/MEF2_TF"/>
</dbReference>
<sequence length="260" mass="29340">MGRGKIEIKKIENSNSRQITFTKRRAGLLKKAHELAVLCDSEVAVIIYSSTGKLFQYPNYESVKKTLVRYHRCVNPEVEVKAEPNDEVQLQTNFVEPCATKKHHSKKIDVLKEEIANLKLKQLQLLGKDLCSVDLKEVLQLEQQLNQALLTIKNKKEQILKSELERAKMEVEELQLKITPTGHAQPWHVNYHPNLANRVTMGGNGSADTICNDGATIEYSDTDLHLGLPGGIHGKRKMSEGEPQSSRSVSLRRLLYSSCE</sequence>
<accession>A0AAV3NTH3</accession>
<evidence type="ECO:0000256" key="5">
    <source>
        <dbReference type="ARBA" id="ARBA00023242"/>
    </source>
</evidence>
<dbReference type="PRINTS" id="PR00404">
    <property type="entry name" value="MADSDOMAIN"/>
</dbReference>
<dbReference type="EMBL" id="BAABME010000375">
    <property type="protein sequence ID" value="GAA0142228.1"/>
    <property type="molecule type" value="Genomic_DNA"/>
</dbReference>
<gene>
    <name evidence="10" type="ORF">LIER_03176</name>
</gene>
<dbReference type="GO" id="GO:0003700">
    <property type="term" value="F:DNA-binding transcription factor activity"/>
    <property type="evidence" value="ECO:0007669"/>
    <property type="project" value="InterPro"/>
</dbReference>
<dbReference type="CDD" id="cd00265">
    <property type="entry name" value="MADS_MEF2_like"/>
    <property type="match status" value="1"/>
</dbReference>
<evidence type="ECO:0000259" key="8">
    <source>
        <dbReference type="PROSITE" id="PS50066"/>
    </source>
</evidence>
<keyword evidence="11" id="KW-1185">Reference proteome</keyword>
<dbReference type="Pfam" id="PF01486">
    <property type="entry name" value="K-box"/>
    <property type="match status" value="1"/>
</dbReference>
<comment type="subcellular location">
    <subcellularLocation>
        <location evidence="1">Nucleus</location>
    </subcellularLocation>
</comment>
<dbReference type="PANTHER" id="PTHR48019">
    <property type="entry name" value="SERUM RESPONSE FACTOR HOMOLOG"/>
    <property type="match status" value="1"/>
</dbReference>
<reference evidence="10 11" key="1">
    <citation type="submission" date="2024-01" db="EMBL/GenBank/DDBJ databases">
        <title>The complete chloroplast genome sequence of Lithospermum erythrorhizon: insights into the phylogenetic relationship among Boraginaceae species and the maternal lineages of purple gromwells.</title>
        <authorList>
            <person name="Okada T."/>
            <person name="Watanabe K."/>
        </authorList>
    </citation>
    <scope>NUCLEOTIDE SEQUENCE [LARGE SCALE GENOMIC DNA]</scope>
</reference>
<dbReference type="Pfam" id="PF00319">
    <property type="entry name" value="SRF-TF"/>
    <property type="match status" value="1"/>
</dbReference>
<evidence type="ECO:0000256" key="3">
    <source>
        <dbReference type="ARBA" id="ARBA00023125"/>
    </source>
</evidence>
<proteinExistence type="predicted"/>
<evidence type="ECO:0000256" key="4">
    <source>
        <dbReference type="ARBA" id="ARBA00023163"/>
    </source>
</evidence>
<dbReference type="SMART" id="SM00432">
    <property type="entry name" value="MADS"/>
    <property type="match status" value="1"/>
</dbReference>